<evidence type="ECO:0000313" key="2">
    <source>
        <dbReference type="EMBL" id="NEC61020.1"/>
    </source>
</evidence>
<organism evidence="2 3">
    <name type="scientific">Amycolatopsis rubida</name>
    <dbReference type="NCBI Taxonomy" id="112413"/>
    <lineage>
        <taxon>Bacteria</taxon>
        <taxon>Bacillati</taxon>
        <taxon>Actinomycetota</taxon>
        <taxon>Actinomycetes</taxon>
        <taxon>Pseudonocardiales</taxon>
        <taxon>Pseudonocardiaceae</taxon>
        <taxon>Amycolatopsis</taxon>
    </lineage>
</organism>
<evidence type="ECO:0000256" key="1">
    <source>
        <dbReference type="SAM" id="Phobius"/>
    </source>
</evidence>
<dbReference type="EMBL" id="JAAGNC010000188">
    <property type="protein sequence ID" value="NEC61020.1"/>
    <property type="molecule type" value="Genomic_DNA"/>
</dbReference>
<proteinExistence type="predicted"/>
<feature type="transmembrane region" description="Helical" evidence="1">
    <location>
        <begin position="58"/>
        <end position="78"/>
    </location>
</feature>
<feature type="transmembrane region" description="Helical" evidence="1">
    <location>
        <begin position="166"/>
        <end position="186"/>
    </location>
</feature>
<gene>
    <name evidence="2" type="ORF">G3I59_36850</name>
</gene>
<feature type="transmembrane region" description="Helical" evidence="1">
    <location>
        <begin position="124"/>
        <end position="145"/>
    </location>
</feature>
<keyword evidence="1" id="KW-1133">Transmembrane helix</keyword>
<sequence>MRSPTAVSSAPPDEIAAPRTARQRFARIATEVLAPWVWVLGLPLAVAWQVTGHHLGEAVLWGLVVGITGSLIPMAVIVRGAKRGKWDGHHVTNRAGRLVPFAACIGSLALGFVVLLVGNAPNEMIALAAAELACLVVALAVTFGLKFKISMHAIVAAGATVMLIKVYGPWLALLFLAVVWVCWSRVELKDHTAAQVTVGAAAGIVVGGGGYLALVALLA</sequence>
<feature type="transmembrane region" description="Helical" evidence="1">
    <location>
        <begin position="198"/>
        <end position="218"/>
    </location>
</feature>
<keyword evidence="1" id="KW-0812">Transmembrane</keyword>
<evidence type="ECO:0000313" key="3">
    <source>
        <dbReference type="Proteomes" id="UP000470404"/>
    </source>
</evidence>
<dbReference type="Gene3D" id="1.20.144.10">
    <property type="entry name" value="Phosphatidic acid phosphatase type 2/haloperoxidase"/>
    <property type="match status" value="1"/>
</dbReference>
<protein>
    <recommendedName>
        <fullName evidence="4">PAP2 superfamily protein</fullName>
    </recommendedName>
</protein>
<keyword evidence="3" id="KW-1185">Reference proteome</keyword>
<name>A0ABX0BZK8_9PSEU</name>
<dbReference type="RefSeq" id="WP_067594229.1">
    <property type="nucleotide sequence ID" value="NZ_JAAGNC010000188.1"/>
</dbReference>
<reference evidence="2 3" key="1">
    <citation type="submission" date="2020-01" db="EMBL/GenBank/DDBJ databases">
        <title>Insect and environment-associated Actinomycetes.</title>
        <authorList>
            <person name="Currrie C."/>
            <person name="Chevrette M."/>
            <person name="Carlson C."/>
            <person name="Stubbendieck R."/>
            <person name="Wendt-Pienkowski E."/>
        </authorList>
    </citation>
    <scope>NUCLEOTIDE SEQUENCE [LARGE SCALE GENOMIC DNA]</scope>
    <source>
        <strain evidence="2 3">SID8386</strain>
    </source>
</reference>
<keyword evidence="1" id="KW-0472">Membrane</keyword>
<evidence type="ECO:0008006" key="4">
    <source>
        <dbReference type="Google" id="ProtNLM"/>
    </source>
</evidence>
<comment type="caution">
    <text evidence="2">The sequence shown here is derived from an EMBL/GenBank/DDBJ whole genome shotgun (WGS) entry which is preliminary data.</text>
</comment>
<feature type="transmembrane region" description="Helical" evidence="1">
    <location>
        <begin position="32"/>
        <end position="52"/>
    </location>
</feature>
<accession>A0ABX0BZK8</accession>
<feature type="transmembrane region" description="Helical" evidence="1">
    <location>
        <begin position="98"/>
        <end position="118"/>
    </location>
</feature>
<dbReference type="Proteomes" id="UP000470404">
    <property type="component" value="Unassembled WGS sequence"/>
</dbReference>